<dbReference type="Gene3D" id="3.30.40.10">
    <property type="entry name" value="Zinc/RING finger domain, C3HC4 (zinc finger)"/>
    <property type="match status" value="1"/>
</dbReference>
<organism evidence="13 14">
    <name type="scientific">Dimargaris cristalligena</name>
    <dbReference type="NCBI Taxonomy" id="215637"/>
    <lineage>
        <taxon>Eukaryota</taxon>
        <taxon>Fungi</taxon>
        <taxon>Fungi incertae sedis</taxon>
        <taxon>Zoopagomycota</taxon>
        <taxon>Kickxellomycotina</taxon>
        <taxon>Dimargaritomycetes</taxon>
        <taxon>Dimargaritales</taxon>
        <taxon>Dimargaritaceae</taxon>
        <taxon>Dimargaris</taxon>
    </lineage>
</organism>
<gene>
    <name evidence="13" type="ORF">BJ085DRAFT_18196</name>
</gene>
<dbReference type="Pfam" id="PF13639">
    <property type="entry name" value="zf-RING_2"/>
    <property type="match status" value="1"/>
</dbReference>
<keyword evidence="5" id="KW-0479">Metal-binding</keyword>
<dbReference type="PROSITE" id="PS50089">
    <property type="entry name" value="ZF_RING_2"/>
    <property type="match status" value="1"/>
</dbReference>
<dbReference type="Proteomes" id="UP000268162">
    <property type="component" value="Unassembled WGS sequence"/>
</dbReference>
<evidence type="ECO:0000256" key="1">
    <source>
        <dbReference type="ARBA" id="ARBA00000900"/>
    </source>
</evidence>
<accession>A0A4P9ZKQ3</accession>
<evidence type="ECO:0000256" key="6">
    <source>
        <dbReference type="ARBA" id="ARBA00022771"/>
    </source>
</evidence>
<evidence type="ECO:0000256" key="9">
    <source>
        <dbReference type="ARBA" id="ARBA00023136"/>
    </source>
</evidence>
<dbReference type="PANTHER" id="PTHR47168:SF1">
    <property type="entry name" value="OS02G0798600 PROTEIN"/>
    <property type="match status" value="1"/>
</dbReference>
<dbReference type="AlphaFoldDB" id="A0A4P9ZKQ3"/>
<evidence type="ECO:0000256" key="3">
    <source>
        <dbReference type="ARBA" id="ARBA00012483"/>
    </source>
</evidence>
<evidence type="ECO:0000313" key="13">
    <source>
        <dbReference type="EMBL" id="RKP33827.1"/>
    </source>
</evidence>
<evidence type="ECO:0000256" key="8">
    <source>
        <dbReference type="ARBA" id="ARBA00022989"/>
    </source>
</evidence>
<evidence type="ECO:0000256" key="7">
    <source>
        <dbReference type="ARBA" id="ARBA00022833"/>
    </source>
</evidence>
<dbReference type="InterPro" id="IPR046450">
    <property type="entry name" value="PA_dom_sf"/>
</dbReference>
<feature type="transmembrane region" description="Helical" evidence="11">
    <location>
        <begin position="193"/>
        <end position="212"/>
    </location>
</feature>
<dbReference type="EC" id="2.3.2.27" evidence="3"/>
<dbReference type="InterPro" id="IPR001841">
    <property type="entry name" value="Znf_RING"/>
</dbReference>
<dbReference type="PANTHER" id="PTHR47168">
    <property type="entry name" value="RING ZINC FINGER DOMAIN SUPERFAMILY PROTEIN-RELATED"/>
    <property type="match status" value="1"/>
</dbReference>
<dbReference type="STRING" id="215637.A0A4P9ZKQ3"/>
<comment type="catalytic activity">
    <reaction evidence="1">
        <text>S-ubiquitinyl-[E2 ubiquitin-conjugating enzyme]-L-cysteine + [acceptor protein]-L-lysine = [E2 ubiquitin-conjugating enzyme]-L-cysteine + N(6)-ubiquitinyl-[acceptor protein]-L-lysine.</text>
        <dbReference type="EC" id="2.3.2.27"/>
    </reaction>
</comment>
<protein>
    <recommendedName>
        <fullName evidence="3">RING-type E3 ubiquitin transferase</fullName>
        <ecNumber evidence="3">2.3.2.27</ecNumber>
    </recommendedName>
</protein>
<keyword evidence="7" id="KW-0862">Zinc</keyword>
<dbReference type="InterPro" id="IPR013083">
    <property type="entry name" value="Znf_RING/FYVE/PHD"/>
</dbReference>
<sequence>MRALHRLLTHLWGFAIPLLLICWPGGTWTLGTIPALPYFGVSGLIVVEATNQTFTDRSAAFGPPPSEAGLVGSLVALPPTDPTNRFGCRPFRPPAGLSPQPWFALVERGECAFIDKVRNMQQSGASAVIVGDPFFDTLVTMYASEDTSDINIPSVFIARTHYRELRAVYRVLPAPVLTRLVQGDLYSLPVADVILITVLSPGIMLLFVYALYRVRLHRRQKRDLAPVSVVSNLPSKAFFVAKRLPNEPEECAICLEDYVDDDELRILPCRHQFHCACVDLWLTTRKKCCPICKQDV</sequence>
<proteinExistence type="predicted"/>
<dbReference type="SUPFAM" id="SSF52025">
    <property type="entry name" value="PA domain"/>
    <property type="match status" value="1"/>
</dbReference>
<keyword evidence="14" id="KW-1185">Reference proteome</keyword>
<dbReference type="InterPro" id="IPR051653">
    <property type="entry name" value="E3_ligase_sorting_rcpt"/>
</dbReference>
<feature type="transmembrane region" description="Helical" evidence="11">
    <location>
        <begin position="7"/>
        <end position="26"/>
    </location>
</feature>
<dbReference type="SUPFAM" id="SSF57850">
    <property type="entry name" value="RING/U-box"/>
    <property type="match status" value="1"/>
</dbReference>
<dbReference type="Gene3D" id="3.50.30.30">
    <property type="match status" value="1"/>
</dbReference>
<dbReference type="CDD" id="cd16473">
    <property type="entry name" value="RING-H2_RNF103"/>
    <property type="match status" value="1"/>
</dbReference>
<dbReference type="EMBL" id="ML003529">
    <property type="protein sequence ID" value="RKP33827.1"/>
    <property type="molecule type" value="Genomic_DNA"/>
</dbReference>
<reference evidence="14" key="1">
    <citation type="journal article" date="2018" name="Nat. Microbiol.">
        <title>Leveraging single-cell genomics to expand the fungal tree of life.</title>
        <authorList>
            <person name="Ahrendt S.R."/>
            <person name="Quandt C.A."/>
            <person name="Ciobanu D."/>
            <person name="Clum A."/>
            <person name="Salamov A."/>
            <person name="Andreopoulos B."/>
            <person name="Cheng J.F."/>
            <person name="Woyke T."/>
            <person name="Pelin A."/>
            <person name="Henrissat B."/>
            <person name="Reynolds N.K."/>
            <person name="Benny G.L."/>
            <person name="Smith M.E."/>
            <person name="James T.Y."/>
            <person name="Grigoriev I.V."/>
        </authorList>
    </citation>
    <scope>NUCLEOTIDE SEQUENCE [LARGE SCALE GENOMIC DNA]</scope>
    <source>
        <strain evidence="14">RSA 468</strain>
    </source>
</reference>
<evidence type="ECO:0000313" key="14">
    <source>
        <dbReference type="Proteomes" id="UP000268162"/>
    </source>
</evidence>
<keyword evidence="4 11" id="KW-0812">Transmembrane</keyword>
<keyword evidence="9 11" id="KW-0472">Membrane</keyword>
<dbReference type="FunFam" id="3.30.40.10:FF:000388">
    <property type="entry name" value="Putative RING zinc finger domain superfamily protein"/>
    <property type="match status" value="1"/>
</dbReference>
<dbReference type="GO" id="GO:0061630">
    <property type="term" value="F:ubiquitin protein ligase activity"/>
    <property type="evidence" value="ECO:0007669"/>
    <property type="project" value="UniProtKB-EC"/>
</dbReference>
<comment type="subcellular location">
    <subcellularLocation>
        <location evidence="2">Membrane</location>
        <topology evidence="2">Single-pass membrane protein</topology>
    </subcellularLocation>
</comment>
<feature type="domain" description="RING-type" evidence="12">
    <location>
        <begin position="251"/>
        <end position="293"/>
    </location>
</feature>
<dbReference type="GO" id="GO:0008270">
    <property type="term" value="F:zinc ion binding"/>
    <property type="evidence" value="ECO:0007669"/>
    <property type="project" value="UniProtKB-KW"/>
</dbReference>
<evidence type="ECO:0000256" key="5">
    <source>
        <dbReference type="ARBA" id="ARBA00022723"/>
    </source>
</evidence>
<dbReference type="InterPro" id="IPR003137">
    <property type="entry name" value="PA_domain"/>
</dbReference>
<keyword evidence="6 10" id="KW-0863">Zinc-finger</keyword>
<name>A0A4P9ZKQ3_9FUNG</name>
<dbReference type="SMART" id="SM00184">
    <property type="entry name" value="RING"/>
    <property type="match status" value="1"/>
</dbReference>
<evidence type="ECO:0000256" key="4">
    <source>
        <dbReference type="ARBA" id="ARBA00022692"/>
    </source>
</evidence>
<evidence type="ECO:0000256" key="11">
    <source>
        <dbReference type="SAM" id="Phobius"/>
    </source>
</evidence>
<evidence type="ECO:0000256" key="10">
    <source>
        <dbReference type="PROSITE-ProRule" id="PRU00175"/>
    </source>
</evidence>
<evidence type="ECO:0000259" key="12">
    <source>
        <dbReference type="PROSITE" id="PS50089"/>
    </source>
</evidence>
<feature type="non-terminal residue" evidence="13">
    <location>
        <position position="296"/>
    </location>
</feature>
<keyword evidence="8 11" id="KW-1133">Transmembrane helix</keyword>
<evidence type="ECO:0000256" key="2">
    <source>
        <dbReference type="ARBA" id="ARBA00004167"/>
    </source>
</evidence>
<dbReference type="Pfam" id="PF02225">
    <property type="entry name" value="PA"/>
    <property type="match status" value="1"/>
</dbReference>
<dbReference type="GO" id="GO:0016020">
    <property type="term" value="C:membrane"/>
    <property type="evidence" value="ECO:0007669"/>
    <property type="project" value="UniProtKB-SubCell"/>
</dbReference>